<dbReference type="InterPro" id="IPR008672">
    <property type="entry name" value="Mad1"/>
</dbReference>
<keyword evidence="5" id="KW-0498">Mitosis</keyword>
<evidence type="ECO:0000256" key="6">
    <source>
        <dbReference type="ARBA" id="ARBA00023242"/>
    </source>
</evidence>
<dbReference type="OMA" id="YKLDFMP"/>
<dbReference type="GeneID" id="5853960"/>
<reference evidence="10 11" key="1">
    <citation type="journal article" date="2007" name="Proc. Natl. Acad. Sci. U.S.A.">
        <title>Dandruff-associated Malassezia genomes reveal convergent and divergent virulence traits shared with plant and human fungal pathogens.</title>
        <authorList>
            <person name="Xu J."/>
            <person name="Saunders C.W."/>
            <person name="Hu P."/>
            <person name="Grant R.A."/>
            <person name="Boekhout T."/>
            <person name="Kuramae E.E."/>
            <person name="Kronstad J.W."/>
            <person name="Deangelis Y.M."/>
            <person name="Reeder N.L."/>
            <person name="Johnstone K.R."/>
            <person name="Leland M."/>
            <person name="Fieno A.M."/>
            <person name="Begley W.M."/>
            <person name="Sun Y."/>
            <person name="Lacey M.P."/>
            <person name="Chaudhary T."/>
            <person name="Keough T."/>
            <person name="Chu L."/>
            <person name="Sears R."/>
            <person name="Yuan B."/>
            <person name="Dawson T.L.Jr."/>
        </authorList>
    </citation>
    <scope>NUCLEOTIDE SEQUENCE [LARGE SCALE GENOMIC DNA]</scope>
    <source>
        <strain evidence="11">ATCC MYA-4612 / CBS 7966</strain>
    </source>
</reference>
<name>A8Q843_MALGO</name>
<evidence type="ECO:0000256" key="3">
    <source>
        <dbReference type="ARBA" id="ARBA00022019"/>
    </source>
</evidence>
<dbReference type="OrthoDB" id="331602at2759"/>
<proteinExistence type="inferred from homology"/>
<keyword evidence="8" id="KW-0175">Coiled coil</keyword>
<dbReference type="PANTHER" id="PTHR23168:SF0">
    <property type="entry name" value="MITOTIC SPINDLE ASSEMBLY CHECKPOINT PROTEIN MAD1"/>
    <property type="match status" value="1"/>
</dbReference>
<evidence type="ECO:0000256" key="7">
    <source>
        <dbReference type="ARBA" id="ARBA00023306"/>
    </source>
</evidence>
<feature type="compositionally biased region" description="Basic and acidic residues" evidence="9">
    <location>
        <begin position="1"/>
        <end position="10"/>
    </location>
</feature>
<keyword evidence="4" id="KW-0132">Cell division</keyword>
<organism evidence="10 11">
    <name type="scientific">Malassezia globosa (strain ATCC MYA-4612 / CBS 7966)</name>
    <name type="common">Dandruff-associated fungus</name>
    <dbReference type="NCBI Taxonomy" id="425265"/>
    <lineage>
        <taxon>Eukaryota</taxon>
        <taxon>Fungi</taxon>
        <taxon>Dikarya</taxon>
        <taxon>Basidiomycota</taxon>
        <taxon>Ustilaginomycotina</taxon>
        <taxon>Malasseziomycetes</taxon>
        <taxon>Malasseziales</taxon>
        <taxon>Malasseziaceae</taxon>
        <taxon>Malassezia</taxon>
    </lineage>
</organism>
<dbReference type="RefSeq" id="XP_001729654.1">
    <property type="nucleotide sequence ID" value="XM_001729602.1"/>
</dbReference>
<dbReference type="SUPFAM" id="SSF75704">
    <property type="entry name" value="Mitotic arrest deficient-like 1, Mad1"/>
    <property type="match status" value="1"/>
</dbReference>
<feature type="coiled-coil region" evidence="8">
    <location>
        <begin position="169"/>
        <end position="242"/>
    </location>
</feature>
<dbReference type="Gene3D" id="6.10.250.90">
    <property type="match status" value="1"/>
</dbReference>
<evidence type="ECO:0000256" key="2">
    <source>
        <dbReference type="ARBA" id="ARBA00008029"/>
    </source>
</evidence>
<dbReference type="Gene3D" id="1.20.5.170">
    <property type="match status" value="1"/>
</dbReference>
<dbReference type="EMBL" id="AAYY01000011">
    <property type="protein sequence ID" value="EDP42440.1"/>
    <property type="molecule type" value="Genomic_DNA"/>
</dbReference>
<keyword evidence="7" id="KW-0131">Cell cycle</keyword>
<evidence type="ECO:0000313" key="11">
    <source>
        <dbReference type="Proteomes" id="UP000008837"/>
    </source>
</evidence>
<sequence>MSRRDRDAPPHADASSLSTPSNTSQRRSVAALGSSLPLASTRRATPGQASAPGSSSIVRRTHSAQGPLGSYRSLSRSRTTPVREESLLGKRSFSSTHLQDSEFSTPQTSLAKRPLVSSALATAPRATDGSTGSAEPWNTPLARHRSGKSDNLLTSSPTLDHAYELQMLRTEYDRRIQTEQRAYQTLETQLRSQSRELDALKCQRVEVLREWETERALQQERQKDWEKAKANLEEQLTSLRTETLNLRSINEELRAQCQASASDARADVTSCQSQLVHLQAEYELARTENATLSHKNEALNARIEEIESAASPHRRAESDADDVALYKDQLSQHITAVHRLEAANMRLKAENTRLLEVSARVDVLHETNKGLESKLNRMDALQAALLKKDNELPSIHEEQQRWISVLSKGVATDEQAAFVAAAQASDQVPQLGVPDTLTPETLPAYISTLRGTIMGLTARIEGLKLSAEQLRTTNVELSRRAAQDSETEISLRRELEHTSELLLRTQRRADIESDDLHRCKAVLASFEQEAQQGHASYESTHQLRISGLEERITSLQAECESLRQKLRDTNTIKTEVPAPDTVSKETQHMLETWETQYRDLEKHAQSLESENETLWMRVGRGEYNVANERCLVLADNPVSRDLAVRTSALEALRKENQGLLNQVESLHKELAMAGTTAKLSELAPTDALVPLQTVENLRTELAQMQESLQLKDKGMLRLKQVFTAKANEFREAVQSLFGYKVRFMENGKVKLTSAYAGGARGTTLVFRSEEGNVGEMKLQGEANDGLANVSHLRDYWLSDGIRHSVPCFLAALNLELYENTTQAIRGSFGSADVEA</sequence>
<dbReference type="Pfam" id="PF05557">
    <property type="entry name" value="MAD"/>
    <property type="match status" value="1"/>
</dbReference>
<feature type="compositionally biased region" description="Polar residues" evidence="9">
    <location>
        <begin position="92"/>
        <end position="110"/>
    </location>
</feature>
<evidence type="ECO:0000256" key="4">
    <source>
        <dbReference type="ARBA" id="ARBA00022618"/>
    </source>
</evidence>
<dbReference type="GO" id="GO:0051315">
    <property type="term" value="P:attachment of mitotic spindle microtubules to kinetochore"/>
    <property type="evidence" value="ECO:0007669"/>
    <property type="project" value="TreeGrafter"/>
</dbReference>
<dbReference type="AlphaFoldDB" id="A8Q843"/>
<feature type="compositionally biased region" description="Polar residues" evidence="9">
    <location>
        <begin position="15"/>
        <end position="27"/>
    </location>
</feature>
<keyword evidence="11" id="KW-1185">Reference proteome</keyword>
<feature type="coiled-coil region" evidence="8">
    <location>
        <begin position="337"/>
        <end position="391"/>
    </location>
</feature>
<dbReference type="GO" id="GO:0005635">
    <property type="term" value="C:nuclear envelope"/>
    <property type="evidence" value="ECO:0007669"/>
    <property type="project" value="TreeGrafter"/>
</dbReference>
<comment type="similarity">
    <text evidence="2">Belongs to the MAD1 family.</text>
</comment>
<feature type="region of interest" description="Disordered" evidence="9">
    <location>
        <begin position="1"/>
        <end position="155"/>
    </location>
</feature>
<evidence type="ECO:0000256" key="1">
    <source>
        <dbReference type="ARBA" id="ARBA00004123"/>
    </source>
</evidence>
<keyword evidence="6" id="KW-0539">Nucleus</keyword>
<accession>A8Q843</accession>
<gene>
    <name evidence="10" type="ORF">MGL_3198</name>
</gene>
<evidence type="ECO:0000256" key="9">
    <source>
        <dbReference type="SAM" id="MobiDB-lite"/>
    </source>
</evidence>
<dbReference type="PANTHER" id="PTHR23168">
    <property type="entry name" value="MITOTIC SPINDLE ASSEMBLY CHECKPOINT PROTEIN MAD1 MITOTIC ARREST DEFICIENT-LIKE PROTEIN 1"/>
    <property type="match status" value="1"/>
</dbReference>
<dbReference type="GO" id="GO:0007094">
    <property type="term" value="P:mitotic spindle assembly checkpoint signaling"/>
    <property type="evidence" value="ECO:0007669"/>
    <property type="project" value="InterPro"/>
</dbReference>
<dbReference type="GO" id="GO:0051301">
    <property type="term" value="P:cell division"/>
    <property type="evidence" value="ECO:0007669"/>
    <property type="project" value="UniProtKB-KW"/>
</dbReference>
<protein>
    <recommendedName>
        <fullName evidence="3">Spindle assembly checkpoint component MAD1</fullName>
    </recommendedName>
</protein>
<dbReference type="VEuPathDB" id="FungiDB:MGL_3198"/>
<feature type="coiled-coil region" evidence="8">
    <location>
        <begin position="545"/>
        <end position="610"/>
    </location>
</feature>
<dbReference type="FunCoup" id="A8Q843">
    <property type="interactions" value="397"/>
</dbReference>
<dbReference type="Gene3D" id="3.30.457.60">
    <property type="match status" value="1"/>
</dbReference>
<dbReference type="Proteomes" id="UP000008837">
    <property type="component" value="Unassembled WGS sequence"/>
</dbReference>
<comment type="subcellular location">
    <subcellularLocation>
        <location evidence="1">Nucleus</location>
    </subcellularLocation>
</comment>
<feature type="compositionally biased region" description="Polar residues" evidence="9">
    <location>
        <begin position="47"/>
        <end position="58"/>
    </location>
</feature>
<dbReference type="InParanoid" id="A8Q843"/>
<dbReference type="KEGG" id="mgl:MGL_3198"/>
<dbReference type="STRING" id="425265.A8Q843"/>
<dbReference type="GO" id="GO:0000776">
    <property type="term" value="C:kinetochore"/>
    <property type="evidence" value="ECO:0007669"/>
    <property type="project" value="TreeGrafter"/>
</dbReference>
<comment type="caution">
    <text evidence="10">The sequence shown here is derived from an EMBL/GenBank/DDBJ whole genome shotgun (WGS) entry which is preliminary data.</text>
</comment>
<dbReference type="GO" id="GO:0072686">
    <property type="term" value="C:mitotic spindle"/>
    <property type="evidence" value="ECO:0007669"/>
    <property type="project" value="TreeGrafter"/>
</dbReference>
<evidence type="ECO:0000256" key="8">
    <source>
        <dbReference type="SAM" id="Coils"/>
    </source>
</evidence>
<evidence type="ECO:0000313" key="10">
    <source>
        <dbReference type="EMBL" id="EDP42440.1"/>
    </source>
</evidence>
<evidence type="ECO:0000256" key="5">
    <source>
        <dbReference type="ARBA" id="ARBA00022776"/>
    </source>
</evidence>
<feature type="coiled-coil region" evidence="8">
    <location>
        <begin position="282"/>
        <end position="309"/>
    </location>
</feature>